<keyword evidence="5" id="KW-1185">Reference proteome</keyword>
<dbReference type="PANTHER" id="PTHR15615">
    <property type="match status" value="1"/>
</dbReference>
<evidence type="ECO:0000256" key="2">
    <source>
        <dbReference type="ARBA" id="ARBA00040808"/>
    </source>
</evidence>
<dbReference type="GO" id="GO:0019901">
    <property type="term" value="F:protein kinase binding"/>
    <property type="evidence" value="ECO:0007669"/>
    <property type="project" value="InterPro"/>
</dbReference>
<name>A0A3S1AXP7_ELYCH</name>
<dbReference type="PANTHER" id="PTHR15615:SF108">
    <property type="entry name" value="PROTEIN CNPPD1"/>
    <property type="match status" value="1"/>
</dbReference>
<sequence length="669" mass="73249">SHGFVTGKICCLTLFFILLIGGGQKRLDAKFRKRLKRRLHYGDMADLDVPSLPLTEFSVDYFHDSAPEKLGHVDMEMASNIVKQNKVTPCSMVVSVLYARRLRQRNRQYLDSISSSDVFFISMMMASKYMYDEGTDDEVYNDEWAASVDQEVCDVNKMEMDFLQAMDWGLFVRPEEFEETLDAIEKRLALKEGLKRGWFTYAELDVLMGPDLISSICCGLASDVSKFLATLSAAYVTGLLSMLGSVALATQVSGPLSSAAVALMALHSFPSTLSPLGNNLDLLPISRHDAGLCGERCPGLAKIVDGDLLVELNGQEINGTGVMDGWPLDKQDNMNKSLLHGSGQNFGNNPSSGDRNAQAGRKLGSDLNNVAWIKEENDGFNSGVGIYDGETKGSETLLAPPSPHVTSSLWSLWFLDSLLSQIWSLTSGLKYQNFRKRSRAGLNGCRFRKLHQDGVLNGRDAKCLNVGGSSGDMSPSRCSKSPLFRRRKLCHGKALSGKICLARCDSTPAARIEQRAEDQYYPDDPATSTEESSQNVGEPCGLCTCNACSSRGILLSGYDDDQSDPHRTACRGFHFRKTSDPHSSSCADALGPRTESDRCPHGHGFRDVAFPGRAVFPGQHQTIAGAPRTPEPGGRIHAHHQDDPALTQAYLLNLPTSLFSGVYRMLQVA</sequence>
<comment type="caution">
    <text evidence="4">The sequence shown here is derived from an EMBL/GenBank/DDBJ whole genome shotgun (WGS) entry which is preliminary data.</text>
</comment>
<feature type="non-terminal residue" evidence="4">
    <location>
        <position position="1"/>
    </location>
</feature>
<comment type="similarity">
    <text evidence="1">Belongs to the CNPPD1 family.</text>
</comment>
<dbReference type="InterPro" id="IPR013922">
    <property type="entry name" value="Cyclin_PHO80-like"/>
</dbReference>
<evidence type="ECO:0000313" key="5">
    <source>
        <dbReference type="Proteomes" id="UP000271974"/>
    </source>
</evidence>
<dbReference type="AlphaFoldDB" id="A0A3S1AXP7"/>
<protein>
    <recommendedName>
        <fullName evidence="2">Protein CNPPD1</fullName>
    </recommendedName>
</protein>
<dbReference type="Gene3D" id="1.10.472.10">
    <property type="entry name" value="Cyclin-like"/>
    <property type="match status" value="1"/>
</dbReference>
<accession>A0A3S1AXP7</accession>
<feature type="compositionally biased region" description="Polar residues" evidence="3">
    <location>
        <begin position="526"/>
        <end position="535"/>
    </location>
</feature>
<proteinExistence type="inferred from homology"/>
<evidence type="ECO:0000313" key="4">
    <source>
        <dbReference type="EMBL" id="RUS71006.1"/>
    </source>
</evidence>
<dbReference type="OrthoDB" id="244495at2759"/>
<feature type="compositionally biased region" description="Polar residues" evidence="3">
    <location>
        <begin position="342"/>
        <end position="355"/>
    </location>
</feature>
<evidence type="ECO:0000256" key="1">
    <source>
        <dbReference type="ARBA" id="ARBA00038508"/>
    </source>
</evidence>
<feature type="region of interest" description="Disordered" evidence="3">
    <location>
        <begin position="515"/>
        <end position="535"/>
    </location>
</feature>
<evidence type="ECO:0000256" key="3">
    <source>
        <dbReference type="SAM" id="MobiDB-lite"/>
    </source>
</evidence>
<dbReference type="GO" id="GO:0005634">
    <property type="term" value="C:nucleus"/>
    <property type="evidence" value="ECO:0007669"/>
    <property type="project" value="TreeGrafter"/>
</dbReference>
<dbReference type="CDD" id="cd20557">
    <property type="entry name" value="CYCLIN_ScPCL1-like"/>
    <property type="match status" value="1"/>
</dbReference>
<dbReference type="GO" id="GO:0000307">
    <property type="term" value="C:cyclin-dependent protein kinase holoenzyme complex"/>
    <property type="evidence" value="ECO:0007669"/>
    <property type="project" value="TreeGrafter"/>
</dbReference>
<dbReference type="STRING" id="188477.A0A3S1AXP7"/>
<dbReference type="EMBL" id="RQTK01001288">
    <property type="protein sequence ID" value="RUS71006.1"/>
    <property type="molecule type" value="Genomic_DNA"/>
</dbReference>
<dbReference type="GO" id="GO:0016538">
    <property type="term" value="F:cyclin-dependent protein serine/threonine kinase regulator activity"/>
    <property type="evidence" value="ECO:0007669"/>
    <property type="project" value="TreeGrafter"/>
</dbReference>
<organism evidence="4 5">
    <name type="scientific">Elysia chlorotica</name>
    <name type="common">Eastern emerald elysia</name>
    <name type="synonym">Sea slug</name>
    <dbReference type="NCBI Taxonomy" id="188477"/>
    <lineage>
        <taxon>Eukaryota</taxon>
        <taxon>Metazoa</taxon>
        <taxon>Spiralia</taxon>
        <taxon>Lophotrochozoa</taxon>
        <taxon>Mollusca</taxon>
        <taxon>Gastropoda</taxon>
        <taxon>Heterobranchia</taxon>
        <taxon>Euthyneura</taxon>
        <taxon>Panpulmonata</taxon>
        <taxon>Sacoglossa</taxon>
        <taxon>Placobranchoidea</taxon>
        <taxon>Plakobranchidae</taxon>
        <taxon>Elysia</taxon>
    </lineage>
</organism>
<gene>
    <name evidence="4" type="ORF">EGW08_021228</name>
</gene>
<dbReference type="Proteomes" id="UP000271974">
    <property type="component" value="Unassembled WGS sequence"/>
</dbReference>
<feature type="region of interest" description="Disordered" evidence="3">
    <location>
        <begin position="338"/>
        <end position="360"/>
    </location>
</feature>
<reference evidence="4 5" key="1">
    <citation type="submission" date="2019-01" db="EMBL/GenBank/DDBJ databases">
        <title>A draft genome assembly of the solar-powered sea slug Elysia chlorotica.</title>
        <authorList>
            <person name="Cai H."/>
            <person name="Li Q."/>
            <person name="Fang X."/>
            <person name="Li J."/>
            <person name="Curtis N.E."/>
            <person name="Altenburger A."/>
            <person name="Shibata T."/>
            <person name="Feng M."/>
            <person name="Maeda T."/>
            <person name="Schwartz J.A."/>
            <person name="Shigenobu S."/>
            <person name="Lundholm N."/>
            <person name="Nishiyama T."/>
            <person name="Yang H."/>
            <person name="Hasebe M."/>
            <person name="Li S."/>
            <person name="Pierce S.K."/>
            <person name="Wang J."/>
        </authorList>
    </citation>
    <scope>NUCLEOTIDE SEQUENCE [LARGE SCALE GENOMIC DNA]</scope>
    <source>
        <strain evidence="4">EC2010</strain>
        <tissue evidence="4">Whole organism of an adult</tissue>
    </source>
</reference>